<dbReference type="EMBL" id="QRPK01000012">
    <property type="protein sequence ID" value="RHM13300.1"/>
    <property type="molecule type" value="Genomic_DNA"/>
</dbReference>
<name>A0A415PKR4_9FIRM</name>
<dbReference type="Proteomes" id="UP000284868">
    <property type="component" value="Unassembled WGS sequence"/>
</dbReference>
<sequence>MGKDIDYILIENSVKKALRDIQDNPKRTIRNLVDYGLEFAKGGFQKQSLQLAQRLLADENCRYYDLIGNAVEHVDPKTLLSFGMNVGYNACTMGVKRIRLLEAREQLHIPWSLFLKIKDFDEVHQKQLCQIIEEGMELGIYVFVFVVEGQVEQLLSMLFEYEQCAFVLMCRKECLHEEVLDQIAELHNLMLSVGYEKDIDTMVADMRKRGLLYGLHVVYGKQELAEIESGQFFQSVEPLWPLSVALLADSDVEEKEKAKLDQALCTLRITKSYPTFILHLQEDIQRIDEVFSNEGYCVGIDEQGFLMLNGKSIYQAAANVFQGSLKTVLHHCLAKQDGCVCKEGD</sequence>
<evidence type="ECO:0000313" key="1">
    <source>
        <dbReference type="EMBL" id="RHM13300.1"/>
    </source>
</evidence>
<gene>
    <name evidence="1" type="ORF">DWZ83_03740</name>
</gene>
<evidence type="ECO:0000313" key="2">
    <source>
        <dbReference type="Proteomes" id="UP000284868"/>
    </source>
</evidence>
<dbReference type="RefSeq" id="WP_118365401.1">
    <property type="nucleotide sequence ID" value="NZ_QRPK01000012.1"/>
</dbReference>
<dbReference type="AlphaFoldDB" id="A0A415PKR4"/>
<organism evidence="1 2">
    <name type="scientific">Amedibacillus dolichus</name>
    <dbReference type="NCBI Taxonomy" id="31971"/>
    <lineage>
        <taxon>Bacteria</taxon>
        <taxon>Bacillati</taxon>
        <taxon>Bacillota</taxon>
        <taxon>Erysipelotrichia</taxon>
        <taxon>Erysipelotrichales</taxon>
        <taxon>Erysipelotrichaceae</taxon>
        <taxon>Amedibacillus</taxon>
    </lineage>
</organism>
<protein>
    <submittedName>
        <fullName evidence="1">Uncharacterized protein</fullName>
    </submittedName>
</protein>
<reference evidence="1 2" key="1">
    <citation type="submission" date="2018-08" db="EMBL/GenBank/DDBJ databases">
        <title>A genome reference for cultivated species of the human gut microbiota.</title>
        <authorList>
            <person name="Zou Y."/>
            <person name="Xue W."/>
            <person name="Luo G."/>
        </authorList>
    </citation>
    <scope>NUCLEOTIDE SEQUENCE [LARGE SCALE GENOMIC DNA]</scope>
    <source>
        <strain evidence="1 2">AF35-6BH</strain>
    </source>
</reference>
<comment type="caution">
    <text evidence="1">The sequence shown here is derived from an EMBL/GenBank/DDBJ whole genome shotgun (WGS) entry which is preliminary data.</text>
</comment>
<keyword evidence="2" id="KW-1185">Reference proteome</keyword>
<proteinExistence type="predicted"/>
<accession>A0A415PKR4</accession>
<dbReference type="OrthoDB" id="1778552at2"/>